<accession>A0A9W6XYU7</accession>
<organism evidence="2 3">
    <name type="scientific">Phytophthora fragariaefolia</name>
    <dbReference type="NCBI Taxonomy" id="1490495"/>
    <lineage>
        <taxon>Eukaryota</taxon>
        <taxon>Sar</taxon>
        <taxon>Stramenopiles</taxon>
        <taxon>Oomycota</taxon>
        <taxon>Peronosporomycetes</taxon>
        <taxon>Peronosporales</taxon>
        <taxon>Peronosporaceae</taxon>
        <taxon>Phytophthora</taxon>
    </lineage>
</organism>
<name>A0A9W6XYU7_9STRA</name>
<evidence type="ECO:0000256" key="1">
    <source>
        <dbReference type="SAM" id="MobiDB-lite"/>
    </source>
</evidence>
<sequence>MRTRGANLRRFPPNFYTPVRRSRGRSPAIVQRLRELRSEGQPRSHSPRRTPPPHVADPSATSRSCPPPRAPCLPAVVPTVHGPMSRPKSDADLYMVHPLPYIQGKSTKLLLSTSTEVGANAGESVNTNDTLSLSVKH</sequence>
<comment type="caution">
    <text evidence="2">The sequence shown here is derived from an EMBL/GenBank/DDBJ whole genome shotgun (WGS) entry which is preliminary data.</text>
</comment>
<gene>
    <name evidence="2" type="ORF">Pfra01_001849300</name>
</gene>
<reference evidence="2" key="1">
    <citation type="submission" date="2023-04" db="EMBL/GenBank/DDBJ databases">
        <title>Phytophthora fragariaefolia NBRC 109709.</title>
        <authorList>
            <person name="Ichikawa N."/>
            <person name="Sato H."/>
            <person name="Tonouchi N."/>
        </authorList>
    </citation>
    <scope>NUCLEOTIDE SEQUENCE</scope>
    <source>
        <strain evidence="2">NBRC 109709</strain>
    </source>
</reference>
<evidence type="ECO:0000313" key="3">
    <source>
        <dbReference type="Proteomes" id="UP001165121"/>
    </source>
</evidence>
<keyword evidence="3" id="KW-1185">Reference proteome</keyword>
<evidence type="ECO:0000313" key="2">
    <source>
        <dbReference type="EMBL" id="GMF48174.1"/>
    </source>
</evidence>
<proteinExistence type="predicted"/>
<dbReference type="Proteomes" id="UP001165121">
    <property type="component" value="Unassembled WGS sequence"/>
</dbReference>
<protein>
    <submittedName>
        <fullName evidence="2">Unnamed protein product</fullName>
    </submittedName>
</protein>
<dbReference type="EMBL" id="BSXT01002284">
    <property type="protein sequence ID" value="GMF48174.1"/>
    <property type="molecule type" value="Genomic_DNA"/>
</dbReference>
<feature type="region of interest" description="Disordered" evidence="1">
    <location>
        <begin position="1"/>
        <end position="71"/>
    </location>
</feature>
<feature type="compositionally biased region" description="Basic and acidic residues" evidence="1">
    <location>
        <begin position="32"/>
        <end position="42"/>
    </location>
</feature>
<dbReference type="AlphaFoldDB" id="A0A9W6XYU7"/>